<evidence type="ECO:0000313" key="1">
    <source>
        <dbReference type="EMBL" id="MET3595202.1"/>
    </source>
</evidence>
<dbReference type="Proteomes" id="UP001549036">
    <property type="component" value="Unassembled WGS sequence"/>
</dbReference>
<reference evidence="1 2" key="1">
    <citation type="submission" date="2024-06" db="EMBL/GenBank/DDBJ databases">
        <title>Genomic Encyclopedia of Type Strains, Phase IV (KMG-IV): sequencing the most valuable type-strain genomes for metagenomic binning, comparative biology and taxonomic classification.</title>
        <authorList>
            <person name="Goeker M."/>
        </authorList>
    </citation>
    <scope>NUCLEOTIDE SEQUENCE [LARGE SCALE GENOMIC DNA]</scope>
    <source>
        <strain evidence="1 2">DSM 29846</strain>
    </source>
</reference>
<evidence type="ECO:0008006" key="3">
    <source>
        <dbReference type="Google" id="ProtNLM"/>
    </source>
</evidence>
<name>A0ABV2HYN3_9HYPH</name>
<keyword evidence="2" id="KW-1185">Reference proteome</keyword>
<protein>
    <recommendedName>
        <fullName evidence="3">Transposase</fullName>
    </recommendedName>
</protein>
<organism evidence="1 2">
    <name type="scientific">Mesorhizobium shonense</name>
    <dbReference type="NCBI Taxonomy" id="1209948"/>
    <lineage>
        <taxon>Bacteria</taxon>
        <taxon>Pseudomonadati</taxon>
        <taxon>Pseudomonadota</taxon>
        <taxon>Alphaproteobacteria</taxon>
        <taxon>Hyphomicrobiales</taxon>
        <taxon>Phyllobacteriaceae</taxon>
        <taxon>Mesorhizobium</taxon>
    </lineage>
</organism>
<evidence type="ECO:0000313" key="2">
    <source>
        <dbReference type="Proteomes" id="UP001549036"/>
    </source>
</evidence>
<comment type="caution">
    <text evidence="1">The sequence shown here is derived from an EMBL/GenBank/DDBJ whole genome shotgun (WGS) entry which is preliminary data.</text>
</comment>
<dbReference type="EMBL" id="JBEPLM010000009">
    <property type="protein sequence ID" value="MET3595202.1"/>
    <property type="molecule type" value="Genomic_DNA"/>
</dbReference>
<gene>
    <name evidence="1" type="ORF">ABID26_004614</name>
</gene>
<accession>A0ABV2HYN3</accession>
<sequence>MRVIEEDIDVVTFAMINLNHHGRAAAKRPLEVVAAGILPKLINQVAGDAKNPPPLGRAPVISLGHHAASG</sequence>
<proteinExistence type="predicted"/>
<dbReference type="RefSeq" id="WP_354416800.1">
    <property type="nucleotide sequence ID" value="NZ_JBEPLM010000009.1"/>
</dbReference>